<protein>
    <submittedName>
        <fullName evidence="1">Uncharacterized protein</fullName>
    </submittedName>
</protein>
<gene>
    <name evidence="1" type="ORF">QLQ15_13405</name>
</gene>
<dbReference type="Proteomes" id="UP001321580">
    <property type="component" value="Unassembled WGS sequence"/>
</dbReference>
<dbReference type="RefSeq" id="WP_283213266.1">
    <property type="nucleotide sequence ID" value="NZ_JASGBI010000001.1"/>
</dbReference>
<keyword evidence="2" id="KW-1185">Reference proteome</keyword>
<organism evidence="1 2">
    <name type="scientific">Lysobacter stagni</name>
    <dbReference type="NCBI Taxonomy" id="3045172"/>
    <lineage>
        <taxon>Bacteria</taxon>
        <taxon>Pseudomonadati</taxon>
        <taxon>Pseudomonadota</taxon>
        <taxon>Gammaproteobacteria</taxon>
        <taxon>Lysobacterales</taxon>
        <taxon>Lysobacteraceae</taxon>
        <taxon>Lysobacter</taxon>
    </lineage>
</organism>
<dbReference type="EMBL" id="JASGBI010000001">
    <property type="protein sequence ID" value="MDI9239903.1"/>
    <property type="molecule type" value="Genomic_DNA"/>
</dbReference>
<evidence type="ECO:0000313" key="2">
    <source>
        <dbReference type="Proteomes" id="UP001321580"/>
    </source>
</evidence>
<name>A0ABT6XIK9_9GAMM</name>
<accession>A0ABT6XIK9</accession>
<evidence type="ECO:0000313" key="1">
    <source>
        <dbReference type="EMBL" id="MDI9239903.1"/>
    </source>
</evidence>
<proteinExistence type="predicted"/>
<sequence length="125" mass="13719">MDPHQAPQGEMVSPKNHGCLGLLLVFAISLAGCASTPAAPRSEPGASRSEDLGEITYHDDNLDGFVDLEMHDFGCCDRNWALVDSDFDGIFDLRVQWGYSLTTEPIERPVPHFVAISPKSSGWMR</sequence>
<comment type="caution">
    <text evidence="1">The sequence shown here is derived from an EMBL/GenBank/DDBJ whole genome shotgun (WGS) entry which is preliminary data.</text>
</comment>
<reference evidence="1 2" key="1">
    <citation type="submission" date="2023-05" db="EMBL/GenBank/DDBJ databases">
        <title>Lysobacter sp. strain LF1 Genome sequencing and assembly.</title>
        <authorList>
            <person name="Jung Y."/>
        </authorList>
    </citation>
    <scope>NUCLEOTIDE SEQUENCE [LARGE SCALE GENOMIC DNA]</scope>
    <source>
        <strain evidence="1 2">LF1</strain>
    </source>
</reference>